<accession>A0A0M0HZH9</accession>
<keyword evidence="1" id="KW-0732">Signal</keyword>
<dbReference type="InterPro" id="IPR025975">
    <property type="entry name" value="Polysacc_lyase"/>
</dbReference>
<keyword evidence="3" id="KW-1185">Reference proteome</keyword>
<evidence type="ECO:0008006" key="4">
    <source>
        <dbReference type="Google" id="ProtNLM"/>
    </source>
</evidence>
<reference evidence="3" key="1">
    <citation type="submission" date="2015-08" db="EMBL/GenBank/DDBJ databases">
        <title>Vibrio galatheae sp. nov., a novel member of the Vibrionaceae family isolated from the Solomon Islands.</title>
        <authorList>
            <person name="Giubergia S."/>
            <person name="Machado H."/>
            <person name="Mateiu R.V."/>
            <person name="Gram L."/>
        </authorList>
    </citation>
    <scope>NUCLEOTIDE SEQUENCE [LARGE SCALE GENOMIC DNA]</scope>
    <source>
        <strain evidence="3">DSM 19134</strain>
    </source>
</reference>
<dbReference type="AlphaFoldDB" id="A0A0M0HZH9"/>
<dbReference type="EMBL" id="LHPI01000009">
    <property type="protein sequence ID" value="KOO07476.1"/>
    <property type="molecule type" value="Genomic_DNA"/>
</dbReference>
<evidence type="ECO:0000256" key="1">
    <source>
        <dbReference type="SAM" id="SignalP"/>
    </source>
</evidence>
<name>A0A0M0HZH9_9VIBR</name>
<gene>
    <name evidence="2" type="ORF">AKJ31_11340</name>
</gene>
<feature type="signal peptide" evidence="1">
    <location>
        <begin position="1"/>
        <end position="26"/>
    </location>
</feature>
<dbReference type="Proteomes" id="UP000037530">
    <property type="component" value="Unassembled WGS sequence"/>
</dbReference>
<dbReference type="RefSeq" id="WP_053409213.1">
    <property type="nucleotide sequence ID" value="NZ_DAIPHI010000026.1"/>
</dbReference>
<dbReference type="Gene3D" id="2.60.120.200">
    <property type="match status" value="1"/>
</dbReference>
<dbReference type="STRING" id="171383.AKJ31_11340"/>
<organism evidence="2 3">
    <name type="scientific">Vibrio hepatarius</name>
    <dbReference type="NCBI Taxonomy" id="171383"/>
    <lineage>
        <taxon>Bacteria</taxon>
        <taxon>Pseudomonadati</taxon>
        <taxon>Pseudomonadota</taxon>
        <taxon>Gammaproteobacteria</taxon>
        <taxon>Vibrionales</taxon>
        <taxon>Vibrionaceae</taxon>
        <taxon>Vibrio</taxon>
        <taxon>Vibrio oreintalis group</taxon>
    </lineage>
</organism>
<evidence type="ECO:0000313" key="2">
    <source>
        <dbReference type="EMBL" id="KOO07476.1"/>
    </source>
</evidence>
<evidence type="ECO:0000313" key="3">
    <source>
        <dbReference type="Proteomes" id="UP000037530"/>
    </source>
</evidence>
<protein>
    <recommendedName>
        <fullName evidence="4">Polysaccharide lyase</fullName>
    </recommendedName>
</protein>
<comment type="caution">
    <text evidence="2">The sequence shown here is derived from an EMBL/GenBank/DDBJ whole genome shotgun (WGS) entry which is preliminary data.</text>
</comment>
<proteinExistence type="predicted"/>
<dbReference type="OrthoDB" id="5855525at2"/>
<dbReference type="Pfam" id="PF14099">
    <property type="entry name" value="Polysacc_lyase"/>
    <property type="match status" value="1"/>
</dbReference>
<feature type="chain" id="PRO_5005600416" description="Polysaccharide lyase" evidence="1">
    <location>
        <begin position="27"/>
        <end position="241"/>
    </location>
</feature>
<sequence>MISVRRKAFQRILVSLCFVFSFTINASTTQQQIENVANSLNARGLTQFMRLEAVYDKTIIPLEDKLKFVIQGCQDKIHNGIRSELTVNYPFSTGDKVTYEYQIYIPRYFPSDPEGRWFLLSQWHDQPDPALGETWENFPGRSPLVALYSGPGSTFGLIYGEEMTVLPFYLGMWNTLKFEFLWSEGNDGKLAVHVNGIQFNFSGKNMHNNYQHYLKIGMYRHRDIESKNEIYFRNLKITTVE</sequence>
<dbReference type="PATRIC" id="fig|171383.3.peg.2315"/>